<dbReference type="GO" id="GO:0016747">
    <property type="term" value="F:acyltransferase activity, transferring groups other than amino-acyl groups"/>
    <property type="evidence" value="ECO:0007669"/>
    <property type="project" value="InterPro"/>
</dbReference>
<evidence type="ECO:0000256" key="4">
    <source>
        <dbReference type="ARBA" id="ARBA00022679"/>
    </source>
</evidence>
<evidence type="ECO:0000256" key="2">
    <source>
        <dbReference type="ARBA" id="ARBA00022491"/>
    </source>
</evidence>
<dbReference type="SUPFAM" id="SSF55729">
    <property type="entry name" value="Acyl-CoA N-acyltransferases (Nat)"/>
    <property type="match status" value="1"/>
</dbReference>
<dbReference type="Proteomes" id="UP000796104">
    <property type="component" value="Unassembled WGS sequence"/>
</dbReference>
<reference evidence="8" key="1">
    <citation type="submission" date="2017-10" db="EMBL/GenBank/DDBJ databases">
        <authorList>
            <person name="Colston S.M."/>
            <person name="Graf J."/>
        </authorList>
    </citation>
    <scope>NUCLEOTIDE SEQUENCE</scope>
    <source>
        <strain evidence="8">BAQ071013-135</strain>
    </source>
</reference>
<evidence type="ECO:0000256" key="3">
    <source>
        <dbReference type="ARBA" id="ARBA00022649"/>
    </source>
</evidence>
<evidence type="ECO:0000256" key="6">
    <source>
        <dbReference type="ARBA" id="ARBA00049880"/>
    </source>
</evidence>
<protein>
    <recommendedName>
        <fullName evidence="7">N-acetyltransferase domain-containing protein</fullName>
    </recommendedName>
</protein>
<dbReference type="InterPro" id="IPR016181">
    <property type="entry name" value="Acyl_CoA_acyltransferase"/>
</dbReference>
<dbReference type="InterPro" id="IPR000182">
    <property type="entry name" value="GNAT_dom"/>
</dbReference>
<name>A0AAX2UPL7_AERVE</name>
<comment type="caution">
    <text evidence="8">The sequence shown here is derived from an EMBL/GenBank/DDBJ whole genome shotgun (WGS) entry which is preliminary data.</text>
</comment>
<evidence type="ECO:0000313" key="8">
    <source>
        <dbReference type="EMBL" id="TND51820.1"/>
    </source>
</evidence>
<dbReference type="Gene3D" id="3.40.630.30">
    <property type="match status" value="1"/>
</dbReference>
<comment type="similarity">
    <text evidence="1">Belongs to the acetyltransferase family. GNAT subfamily.</text>
</comment>
<dbReference type="PROSITE" id="PS51186">
    <property type="entry name" value="GNAT"/>
    <property type="match status" value="1"/>
</dbReference>
<keyword evidence="3" id="KW-1277">Toxin-antitoxin system</keyword>
<dbReference type="Pfam" id="PF13673">
    <property type="entry name" value="Acetyltransf_10"/>
    <property type="match status" value="1"/>
</dbReference>
<keyword evidence="4" id="KW-0808">Transferase</keyword>
<reference evidence="8" key="2">
    <citation type="journal article" date="2019" name="PLoS ONE">
        <title>Identification and characterization of putative Aeromonas spp. T3SS effectors.</title>
        <authorList>
            <person name="Rangel L.T."/>
            <person name="Marden J."/>
            <person name="Colston S."/>
            <person name="Setubal J.C."/>
            <person name="Graf J."/>
            <person name="Gogarten J.P."/>
        </authorList>
    </citation>
    <scope>NUCLEOTIDE SEQUENCE</scope>
    <source>
        <strain evidence="8">BAQ071013-135</strain>
    </source>
</reference>
<feature type="domain" description="N-acetyltransferase" evidence="7">
    <location>
        <begin position="21"/>
        <end position="162"/>
    </location>
</feature>
<dbReference type="AlphaFoldDB" id="A0AAX2UPL7"/>
<organism evidence="8 9">
    <name type="scientific">Aeromonas veronii</name>
    <dbReference type="NCBI Taxonomy" id="654"/>
    <lineage>
        <taxon>Bacteria</taxon>
        <taxon>Pseudomonadati</taxon>
        <taxon>Pseudomonadota</taxon>
        <taxon>Gammaproteobacteria</taxon>
        <taxon>Aeromonadales</taxon>
        <taxon>Aeromonadaceae</taxon>
        <taxon>Aeromonas</taxon>
    </lineage>
</organism>
<evidence type="ECO:0000256" key="1">
    <source>
        <dbReference type="ARBA" id="ARBA00009342"/>
    </source>
</evidence>
<gene>
    <name evidence="8" type="ORF">CF123_18295</name>
</gene>
<proteinExistence type="inferred from homology"/>
<evidence type="ECO:0000256" key="5">
    <source>
        <dbReference type="ARBA" id="ARBA00023315"/>
    </source>
</evidence>
<accession>A0AAX2UPL7</accession>
<keyword evidence="5" id="KW-0012">Acyltransferase</keyword>
<keyword evidence="2" id="KW-0678">Repressor</keyword>
<sequence length="166" mass="18305">MATEETENPKIERLTAEHLSMEFNSSSERMNRFFAEFALQEQALGISSTYCLVDKDGVLGFFTLCQGSVLKEVLKYKTPYKDVPVFRIGRLAVTEECERTGIGRALVAIAFKKASEARITAGAVALVVDAVPSAVDFYRKCNFEAVQESPGSKTVFMALSLGDKEE</sequence>
<dbReference type="CDD" id="cd04301">
    <property type="entry name" value="NAT_SF"/>
    <property type="match status" value="1"/>
</dbReference>
<dbReference type="PANTHER" id="PTHR36449">
    <property type="entry name" value="ACETYLTRANSFERASE-RELATED"/>
    <property type="match status" value="1"/>
</dbReference>
<evidence type="ECO:0000313" key="9">
    <source>
        <dbReference type="Proteomes" id="UP000796104"/>
    </source>
</evidence>
<dbReference type="RefSeq" id="WP_139495271.1">
    <property type="nucleotide sequence ID" value="NZ_CAWORL010000019.1"/>
</dbReference>
<dbReference type="EMBL" id="PDXJ01000026">
    <property type="protein sequence ID" value="TND51820.1"/>
    <property type="molecule type" value="Genomic_DNA"/>
</dbReference>
<comment type="catalytic activity">
    <reaction evidence="6">
        <text>glycyl-tRNA(Gly) + acetyl-CoA = N-acetylglycyl-tRNA(Gly) + CoA + H(+)</text>
        <dbReference type="Rhea" id="RHEA:81867"/>
        <dbReference type="Rhea" id="RHEA-COMP:9683"/>
        <dbReference type="Rhea" id="RHEA-COMP:19766"/>
        <dbReference type="ChEBI" id="CHEBI:15378"/>
        <dbReference type="ChEBI" id="CHEBI:57287"/>
        <dbReference type="ChEBI" id="CHEBI:57288"/>
        <dbReference type="ChEBI" id="CHEBI:78522"/>
        <dbReference type="ChEBI" id="CHEBI:232036"/>
    </reaction>
</comment>
<evidence type="ECO:0000259" key="7">
    <source>
        <dbReference type="PROSITE" id="PS51186"/>
    </source>
</evidence>
<dbReference type="PANTHER" id="PTHR36449:SF1">
    <property type="entry name" value="ACETYLTRANSFERASE"/>
    <property type="match status" value="1"/>
</dbReference>